<dbReference type="Proteomes" id="UP000478052">
    <property type="component" value="Unassembled WGS sequence"/>
</dbReference>
<reference evidence="1 2" key="1">
    <citation type="submission" date="2019-08" db="EMBL/GenBank/DDBJ databases">
        <title>Whole genome of Aphis craccivora.</title>
        <authorList>
            <person name="Voronova N.V."/>
            <person name="Shulinski R.S."/>
            <person name="Bandarenka Y.V."/>
            <person name="Zhorov D.G."/>
            <person name="Warner D."/>
        </authorList>
    </citation>
    <scope>NUCLEOTIDE SEQUENCE [LARGE SCALE GENOMIC DNA]</scope>
    <source>
        <strain evidence="1">180601</strain>
        <tissue evidence="1">Whole Body</tissue>
    </source>
</reference>
<keyword evidence="2" id="KW-1185">Reference proteome</keyword>
<evidence type="ECO:0000313" key="2">
    <source>
        <dbReference type="Proteomes" id="UP000478052"/>
    </source>
</evidence>
<name>A0A6G0ZL91_APHCR</name>
<gene>
    <name evidence="1" type="ORF">FWK35_00004591</name>
</gene>
<dbReference type="AlphaFoldDB" id="A0A6G0ZL91"/>
<proteinExistence type="predicted"/>
<evidence type="ECO:0000313" key="1">
    <source>
        <dbReference type="EMBL" id="KAF0771465.1"/>
    </source>
</evidence>
<dbReference type="EMBL" id="VUJU01000290">
    <property type="protein sequence ID" value="KAF0771465.1"/>
    <property type="molecule type" value="Genomic_DNA"/>
</dbReference>
<comment type="caution">
    <text evidence="1">The sequence shown here is derived from an EMBL/GenBank/DDBJ whole genome shotgun (WGS) entry which is preliminary data.</text>
</comment>
<sequence length="162" mass="18387">MFIIYVDTNTLICDLYFFLCCNVVTICSNTLKSKIEITIINTLDGIMIYTLFSKLTNDVFFSSHWLLTLVVEPSERFMNRLGEGGSGIDFSNSQLKNAVLKNLDCIIDGEITECDEDEEHSDGDLSCFKYASIVKKIDLFNLIKKATNTTSRRLADYALYTQ</sequence>
<accession>A0A6G0ZL91</accession>
<organism evidence="1 2">
    <name type="scientific">Aphis craccivora</name>
    <name type="common">Cowpea aphid</name>
    <dbReference type="NCBI Taxonomy" id="307492"/>
    <lineage>
        <taxon>Eukaryota</taxon>
        <taxon>Metazoa</taxon>
        <taxon>Ecdysozoa</taxon>
        <taxon>Arthropoda</taxon>
        <taxon>Hexapoda</taxon>
        <taxon>Insecta</taxon>
        <taxon>Pterygota</taxon>
        <taxon>Neoptera</taxon>
        <taxon>Paraneoptera</taxon>
        <taxon>Hemiptera</taxon>
        <taxon>Sternorrhyncha</taxon>
        <taxon>Aphidomorpha</taxon>
        <taxon>Aphidoidea</taxon>
        <taxon>Aphididae</taxon>
        <taxon>Aphidini</taxon>
        <taxon>Aphis</taxon>
        <taxon>Aphis</taxon>
    </lineage>
</organism>
<protein>
    <submittedName>
        <fullName evidence="1">Uncharacterized protein</fullName>
    </submittedName>
</protein>